<dbReference type="Gene3D" id="3.40.50.2300">
    <property type="match status" value="1"/>
</dbReference>
<evidence type="ECO:0000259" key="3">
    <source>
        <dbReference type="PROSITE" id="PS50110"/>
    </source>
</evidence>
<dbReference type="PANTHER" id="PTHR44591:SF3">
    <property type="entry name" value="RESPONSE REGULATORY DOMAIN-CONTAINING PROTEIN"/>
    <property type="match status" value="1"/>
</dbReference>
<dbReference type="SMART" id="SM00448">
    <property type="entry name" value="REC"/>
    <property type="match status" value="1"/>
</dbReference>
<dbReference type="RefSeq" id="WP_405338821.1">
    <property type="nucleotide sequence ID" value="NZ_JBANFI010000004.1"/>
</dbReference>
<protein>
    <submittedName>
        <fullName evidence="4">Response regulator</fullName>
    </submittedName>
</protein>
<keyword evidence="1 2" id="KW-0597">Phosphoprotein</keyword>
<dbReference type="EMBL" id="JBANFI010000004">
    <property type="protein sequence ID" value="MFK7160774.1"/>
    <property type="molecule type" value="Genomic_DNA"/>
</dbReference>
<feature type="modified residue" description="4-aspartylphosphate" evidence="2">
    <location>
        <position position="52"/>
    </location>
</feature>
<sequence length="116" mass="12660">MHILVVDDDALAAEMLVAILEDQEHQVVQASDALAALEALQQQPSIELIISDLQMPLMNGIELFRELRDQGSTRPFILLSGDDPEALKAQEPALSACLIKDFALETSLPQILARLG</sequence>
<proteinExistence type="predicted"/>
<name>A0ABW8PY52_9GAMM</name>
<dbReference type="SUPFAM" id="SSF52172">
    <property type="entry name" value="CheY-like"/>
    <property type="match status" value="1"/>
</dbReference>
<dbReference type="Pfam" id="PF00072">
    <property type="entry name" value="Response_reg"/>
    <property type="match status" value="1"/>
</dbReference>
<dbReference type="InterPro" id="IPR050595">
    <property type="entry name" value="Bact_response_regulator"/>
</dbReference>
<comment type="caution">
    <text evidence="4">The sequence shown here is derived from an EMBL/GenBank/DDBJ whole genome shotgun (WGS) entry which is preliminary data.</text>
</comment>
<gene>
    <name evidence="4" type="ORF">V6U78_06960</name>
</gene>
<dbReference type="PROSITE" id="PS50110">
    <property type="entry name" value="RESPONSE_REGULATORY"/>
    <property type="match status" value="1"/>
</dbReference>
<dbReference type="InterPro" id="IPR001789">
    <property type="entry name" value="Sig_transdc_resp-reg_receiver"/>
</dbReference>
<evidence type="ECO:0000313" key="5">
    <source>
        <dbReference type="Proteomes" id="UP001621714"/>
    </source>
</evidence>
<keyword evidence="5" id="KW-1185">Reference proteome</keyword>
<evidence type="ECO:0000256" key="2">
    <source>
        <dbReference type="PROSITE-ProRule" id="PRU00169"/>
    </source>
</evidence>
<dbReference type="PANTHER" id="PTHR44591">
    <property type="entry name" value="STRESS RESPONSE REGULATOR PROTEIN 1"/>
    <property type="match status" value="1"/>
</dbReference>
<accession>A0ABW8PY52</accession>
<evidence type="ECO:0000256" key="1">
    <source>
        <dbReference type="ARBA" id="ARBA00022553"/>
    </source>
</evidence>
<feature type="domain" description="Response regulatory" evidence="3">
    <location>
        <begin position="2"/>
        <end position="115"/>
    </location>
</feature>
<dbReference type="Proteomes" id="UP001621714">
    <property type="component" value="Unassembled WGS sequence"/>
</dbReference>
<organism evidence="4 5">
    <name type="scientific">Marinospirillum alkalitolerans</name>
    <dbReference type="NCBI Taxonomy" id="3123374"/>
    <lineage>
        <taxon>Bacteria</taxon>
        <taxon>Pseudomonadati</taxon>
        <taxon>Pseudomonadota</taxon>
        <taxon>Gammaproteobacteria</taxon>
        <taxon>Oceanospirillales</taxon>
        <taxon>Oceanospirillaceae</taxon>
        <taxon>Marinospirillum</taxon>
    </lineage>
</organism>
<evidence type="ECO:0000313" key="4">
    <source>
        <dbReference type="EMBL" id="MFK7160774.1"/>
    </source>
</evidence>
<dbReference type="InterPro" id="IPR011006">
    <property type="entry name" value="CheY-like_superfamily"/>
</dbReference>
<reference evidence="4 5" key="1">
    <citation type="submission" date="2024-02" db="EMBL/GenBank/DDBJ databases">
        <title>Marinospirillum sp. MEB 164 isolated from Lonar lake sediment.</title>
        <authorList>
            <person name="Joshi A."/>
            <person name="Thite S."/>
        </authorList>
    </citation>
    <scope>NUCLEOTIDE SEQUENCE [LARGE SCALE GENOMIC DNA]</scope>
    <source>
        <strain evidence="4 5">MEB164</strain>
    </source>
</reference>